<feature type="transmembrane region" description="Helical" evidence="7">
    <location>
        <begin position="68"/>
        <end position="92"/>
    </location>
</feature>
<organism evidence="8">
    <name type="scientific">bioreactor metagenome</name>
    <dbReference type="NCBI Taxonomy" id="1076179"/>
    <lineage>
        <taxon>unclassified sequences</taxon>
        <taxon>metagenomes</taxon>
        <taxon>ecological metagenomes</taxon>
    </lineage>
</organism>
<proteinExistence type="predicted"/>
<dbReference type="GO" id="GO:0005886">
    <property type="term" value="C:plasma membrane"/>
    <property type="evidence" value="ECO:0007669"/>
    <property type="project" value="UniProtKB-SubCell"/>
</dbReference>
<protein>
    <submittedName>
        <fullName evidence="8">Putative symporter YjmB</fullName>
    </submittedName>
</protein>
<sequence length="484" mass="53588">MGSLLMQKVYYLRIGMDKGTPSSLACTAACARLSPMEQQTVRTQEKMAYGFGCFGQNMLYNLMANFLLFFYTDIFGILPAAAGTILLVARMWDAINDPLMGMLADRTHTRWGKFRPYLLFTPILFLPFAVASFSAPSFSHSGKVAWAAVTYICFGMIYTASDVPFWAMSSTISEDTKVRSSVVVYPRFMATVAVALATLATQPLILLFSVEGKPERGYQMTSLVYSLLTVICFFIAFLAVKERVVNKDERKPRFSDIPRIFLSNKPLLLVILSGFFTGIGQTGKLSMLIYYAKYNLNNELLYTLLAGINIPFILLGIATVPLLTRKLGKKRACIVYYIIYALGSLGFFFVGWDNFGLLLFFNCISSIGMASPQVIQTAMIADTIEYGELASGRRNEGTIFSSQTFLAKLTAAVTSITIAATLALIGYQPNAVQTAATLSGIHALTTLLPFAASLLGIIPILFYPLTEERHRQIVDALHQRRQRD</sequence>
<dbReference type="CDD" id="cd17332">
    <property type="entry name" value="MFS_MelB_like"/>
    <property type="match status" value="1"/>
</dbReference>
<dbReference type="EMBL" id="VSSQ01011924">
    <property type="protein sequence ID" value="MPM48034.1"/>
    <property type="molecule type" value="Genomic_DNA"/>
</dbReference>
<feature type="transmembrane region" description="Helical" evidence="7">
    <location>
        <begin position="188"/>
        <end position="210"/>
    </location>
</feature>
<feature type="transmembrane region" description="Helical" evidence="7">
    <location>
        <begin position="439"/>
        <end position="463"/>
    </location>
</feature>
<dbReference type="SUPFAM" id="SSF103473">
    <property type="entry name" value="MFS general substrate transporter"/>
    <property type="match status" value="1"/>
</dbReference>
<dbReference type="PROSITE" id="PS00872">
    <property type="entry name" value="NA_GALACTOSIDE_SYMP"/>
    <property type="match status" value="1"/>
</dbReference>
<keyword evidence="3" id="KW-1003">Cell membrane</keyword>
<dbReference type="InterPro" id="IPR036259">
    <property type="entry name" value="MFS_trans_sf"/>
</dbReference>
<dbReference type="AlphaFoldDB" id="A0A645AED6"/>
<keyword evidence="2" id="KW-0813">Transport</keyword>
<dbReference type="PANTHER" id="PTHR11328">
    <property type="entry name" value="MAJOR FACILITATOR SUPERFAMILY DOMAIN-CONTAINING PROTEIN"/>
    <property type="match status" value="1"/>
</dbReference>
<feature type="transmembrane region" description="Helical" evidence="7">
    <location>
        <begin position="405"/>
        <end position="427"/>
    </location>
</feature>
<dbReference type="Gene3D" id="1.20.1250.20">
    <property type="entry name" value="MFS general substrate transporter like domains"/>
    <property type="match status" value="2"/>
</dbReference>
<dbReference type="GO" id="GO:0008643">
    <property type="term" value="P:carbohydrate transport"/>
    <property type="evidence" value="ECO:0007669"/>
    <property type="project" value="InterPro"/>
</dbReference>
<dbReference type="PANTHER" id="PTHR11328:SF24">
    <property type="entry name" value="MAJOR FACILITATOR SUPERFAMILY (MFS) PROFILE DOMAIN-CONTAINING PROTEIN"/>
    <property type="match status" value="1"/>
</dbReference>
<accession>A0A645AED6</accession>
<feature type="transmembrane region" description="Helical" evidence="7">
    <location>
        <begin position="300"/>
        <end position="322"/>
    </location>
</feature>
<feature type="transmembrane region" description="Helical" evidence="7">
    <location>
        <begin position="334"/>
        <end position="352"/>
    </location>
</feature>
<dbReference type="InterPro" id="IPR018043">
    <property type="entry name" value="Na/Gal_symport_CS"/>
</dbReference>
<keyword evidence="4 7" id="KW-0812">Transmembrane</keyword>
<evidence type="ECO:0000256" key="5">
    <source>
        <dbReference type="ARBA" id="ARBA00022989"/>
    </source>
</evidence>
<dbReference type="Pfam" id="PF13347">
    <property type="entry name" value="MFS_2"/>
    <property type="match status" value="1"/>
</dbReference>
<dbReference type="NCBIfam" id="TIGR00792">
    <property type="entry name" value="gph"/>
    <property type="match status" value="1"/>
</dbReference>
<comment type="caution">
    <text evidence="8">The sequence shown here is derived from an EMBL/GenBank/DDBJ whole genome shotgun (WGS) entry which is preliminary data.</text>
</comment>
<feature type="transmembrane region" description="Helical" evidence="7">
    <location>
        <begin position="358"/>
        <end position="384"/>
    </location>
</feature>
<comment type="subcellular location">
    <subcellularLocation>
        <location evidence="1">Cell membrane</location>
        <topology evidence="1">Multi-pass membrane protein</topology>
    </subcellularLocation>
</comment>
<feature type="transmembrane region" description="Helical" evidence="7">
    <location>
        <begin position="144"/>
        <end position="167"/>
    </location>
</feature>
<name>A0A645AED6_9ZZZZ</name>
<gene>
    <name evidence="8" type="primary">yjmB_9</name>
    <name evidence="8" type="ORF">SDC9_94755</name>
</gene>
<reference evidence="8" key="1">
    <citation type="submission" date="2019-08" db="EMBL/GenBank/DDBJ databases">
        <authorList>
            <person name="Kucharzyk K."/>
            <person name="Murdoch R.W."/>
            <person name="Higgins S."/>
            <person name="Loffler F."/>
        </authorList>
    </citation>
    <scope>NUCLEOTIDE SEQUENCE</scope>
</reference>
<evidence type="ECO:0000256" key="2">
    <source>
        <dbReference type="ARBA" id="ARBA00022448"/>
    </source>
</evidence>
<keyword evidence="6 7" id="KW-0472">Membrane</keyword>
<feature type="transmembrane region" description="Helical" evidence="7">
    <location>
        <begin position="117"/>
        <end position="138"/>
    </location>
</feature>
<evidence type="ECO:0000256" key="6">
    <source>
        <dbReference type="ARBA" id="ARBA00023136"/>
    </source>
</evidence>
<dbReference type="InterPro" id="IPR001927">
    <property type="entry name" value="Na/Gal_symport"/>
</dbReference>
<evidence type="ECO:0000313" key="8">
    <source>
        <dbReference type="EMBL" id="MPM48034.1"/>
    </source>
</evidence>
<evidence type="ECO:0000256" key="1">
    <source>
        <dbReference type="ARBA" id="ARBA00004651"/>
    </source>
</evidence>
<keyword evidence="5 7" id="KW-1133">Transmembrane helix</keyword>
<feature type="transmembrane region" description="Helical" evidence="7">
    <location>
        <begin position="222"/>
        <end position="240"/>
    </location>
</feature>
<dbReference type="GO" id="GO:0015293">
    <property type="term" value="F:symporter activity"/>
    <property type="evidence" value="ECO:0007669"/>
    <property type="project" value="InterPro"/>
</dbReference>
<evidence type="ECO:0000256" key="4">
    <source>
        <dbReference type="ARBA" id="ARBA00022692"/>
    </source>
</evidence>
<evidence type="ECO:0000256" key="3">
    <source>
        <dbReference type="ARBA" id="ARBA00022475"/>
    </source>
</evidence>
<dbReference type="InterPro" id="IPR039672">
    <property type="entry name" value="MFS_2"/>
</dbReference>
<feature type="transmembrane region" description="Helical" evidence="7">
    <location>
        <begin position="261"/>
        <end position="280"/>
    </location>
</feature>
<evidence type="ECO:0000256" key="7">
    <source>
        <dbReference type="SAM" id="Phobius"/>
    </source>
</evidence>
<dbReference type="GO" id="GO:0006814">
    <property type="term" value="P:sodium ion transport"/>
    <property type="evidence" value="ECO:0007669"/>
    <property type="project" value="InterPro"/>
</dbReference>